<dbReference type="Pfam" id="PF21716">
    <property type="entry name" value="dnstrm_HI1420"/>
    <property type="match status" value="1"/>
</dbReference>
<evidence type="ECO:0000313" key="1">
    <source>
        <dbReference type="EMBL" id="OIQ98297.1"/>
    </source>
</evidence>
<gene>
    <name evidence="1" type="ORF">GALL_197260</name>
</gene>
<organism evidence="1">
    <name type="scientific">mine drainage metagenome</name>
    <dbReference type="NCBI Taxonomy" id="410659"/>
    <lineage>
        <taxon>unclassified sequences</taxon>
        <taxon>metagenomes</taxon>
        <taxon>ecological metagenomes</taxon>
    </lineage>
</organism>
<dbReference type="SUPFAM" id="SSF47413">
    <property type="entry name" value="lambda repressor-like DNA-binding domains"/>
    <property type="match status" value="1"/>
</dbReference>
<reference evidence="1" key="1">
    <citation type="submission" date="2016-10" db="EMBL/GenBank/DDBJ databases">
        <title>Sequence of Gallionella enrichment culture.</title>
        <authorList>
            <person name="Poehlein A."/>
            <person name="Muehling M."/>
            <person name="Daniel R."/>
        </authorList>
    </citation>
    <scope>NUCLEOTIDE SEQUENCE</scope>
</reference>
<evidence type="ECO:0008006" key="2">
    <source>
        <dbReference type="Google" id="ProtNLM"/>
    </source>
</evidence>
<dbReference type="InterPro" id="IPR014057">
    <property type="entry name" value="HI1420"/>
</dbReference>
<comment type="caution">
    <text evidence="1">The sequence shown here is derived from an EMBL/GenBank/DDBJ whole genome shotgun (WGS) entry which is preliminary data.</text>
</comment>
<dbReference type="PANTHER" id="PTHR40275:SF1">
    <property type="entry name" value="SSL7038 PROTEIN"/>
    <property type="match status" value="1"/>
</dbReference>
<dbReference type="AlphaFoldDB" id="A0A1J5RRG8"/>
<dbReference type="PANTHER" id="PTHR40275">
    <property type="entry name" value="SSL7038 PROTEIN"/>
    <property type="match status" value="1"/>
</dbReference>
<accession>A0A1J5RRG8</accession>
<dbReference type="GO" id="GO:0003677">
    <property type="term" value="F:DNA binding"/>
    <property type="evidence" value="ECO:0007669"/>
    <property type="project" value="InterPro"/>
</dbReference>
<protein>
    <recommendedName>
        <fullName evidence="2">Addiction module antidote protein</fullName>
    </recommendedName>
</protein>
<dbReference type="EMBL" id="MLJW01000121">
    <property type="protein sequence ID" value="OIQ98297.1"/>
    <property type="molecule type" value="Genomic_DNA"/>
</dbReference>
<proteinExistence type="predicted"/>
<name>A0A1J5RRG8_9ZZZZ</name>
<dbReference type="NCBIfam" id="TIGR02684">
    <property type="entry name" value="dnstrm_HI1420"/>
    <property type="match status" value="1"/>
</dbReference>
<sequence length="110" mass="11639">MSKKIKAAVSHHELEVAELRADRELAVEYLKAAMESLDDPDDRAAGLLALRTVAEAYGGLGAVAAEAGISRESLYRTLSANGNPTLKTLLAVLKVVGMKLSVEPDQHVAA</sequence>
<dbReference type="InterPro" id="IPR010982">
    <property type="entry name" value="Lambda_DNA-bd_dom_sf"/>
</dbReference>